<accession>A0A8J4DIS0</accession>
<dbReference type="Gene3D" id="2.70.70.10">
    <property type="entry name" value="Glucose Permease (Domain IIA)"/>
    <property type="match status" value="1"/>
</dbReference>
<dbReference type="InterPro" id="IPR050570">
    <property type="entry name" value="Cell_wall_metabolism_enzyme"/>
</dbReference>
<dbReference type="EMBL" id="BOOY01000008">
    <property type="protein sequence ID" value="GIJ02250.1"/>
    <property type="molecule type" value="Genomic_DNA"/>
</dbReference>
<evidence type="ECO:0000313" key="3">
    <source>
        <dbReference type="EMBL" id="GIJ02250.1"/>
    </source>
</evidence>
<sequence>MTAAAEAEGRLQSARRKAALAVSIVATLALLCCGGSVSAFFLGNLGDEDSLLAASFGCGGEILPDGADLPVFANYNPKQIRHALTIVRVGDERNLEARAWIIAVAVALVESRLKNYANDNPKYPAVRRISMALPHDAVGHDHDSVGLFQQRPVEGDGGWGTVKELMTPEIAAGKFYDKLVTIKDWKTRDLSEVAQAVQVSAFPYRYGDEEPLATEIVNALTGGAARTPIGGDGTPLPTSSQDPMSAGCAVDGQIAASGWTIPVSEGVVSGFRTRSRPTHQGVDLGGDHGDEIVAAAAGVVSVVKCDETSGGAKDCDRDGYPGKGGCGWMVEIVHADRVMTRYCHMIQRPDVRVGQRVNVQQKIGLVGSSGNSSGPHLHFEVHLNNNRSSSGAVDPVKFMRDRGAPLGG</sequence>
<evidence type="ECO:0000259" key="2">
    <source>
        <dbReference type="Pfam" id="PF01551"/>
    </source>
</evidence>
<keyword evidence="4" id="KW-1185">Reference proteome</keyword>
<dbReference type="InterPro" id="IPR016047">
    <property type="entry name" value="M23ase_b-sheet_dom"/>
</dbReference>
<keyword evidence="1" id="KW-0812">Transmembrane</keyword>
<dbReference type="PANTHER" id="PTHR21666">
    <property type="entry name" value="PEPTIDASE-RELATED"/>
    <property type="match status" value="1"/>
</dbReference>
<dbReference type="InterPro" id="IPR011055">
    <property type="entry name" value="Dup_hybrid_motif"/>
</dbReference>
<feature type="domain" description="M23ase beta-sheet core" evidence="2">
    <location>
        <begin position="278"/>
        <end position="386"/>
    </location>
</feature>
<dbReference type="Proteomes" id="UP000652013">
    <property type="component" value="Unassembled WGS sequence"/>
</dbReference>
<name>A0A8J4DIS0_9ACTN</name>
<keyword evidence="1" id="KW-0472">Membrane</keyword>
<feature type="transmembrane region" description="Helical" evidence="1">
    <location>
        <begin position="20"/>
        <end position="42"/>
    </location>
</feature>
<protein>
    <recommendedName>
        <fullName evidence="2">M23ase beta-sheet core domain-containing protein</fullName>
    </recommendedName>
</protein>
<dbReference type="CDD" id="cd12797">
    <property type="entry name" value="M23_peptidase"/>
    <property type="match status" value="1"/>
</dbReference>
<organism evidence="3 4">
    <name type="scientific">Spirilliplanes yamanashiensis</name>
    <dbReference type="NCBI Taxonomy" id="42233"/>
    <lineage>
        <taxon>Bacteria</taxon>
        <taxon>Bacillati</taxon>
        <taxon>Actinomycetota</taxon>
        <taxon>Actinomycetes</taxon>
        <taxon>Micromonosporales</taxon>
        <taxon>Micromonosporaceae</taxon>
        <taxon>Spirilliplanes</taxon>
    </lineage>
</organism>
<dbReference type="PANTHER" id="PTHR21666:SF270">
    <property type="entry name" value="MUREIN HYDROLASE ACTIVATOR ENVC"/>
    <property type="match status" value="1"/>
</dbReference>
<dbReference type="GO" id="GO:0004222">
    <property type="term" value="F:metalloendopeptidase activity"/>
    <property type="evidence" value="ECO:0007669"/>
    <property type="project" value="TreeGrafter"/>
</dbReference>
<keyword evidence="1" id="KW-1133">Transmembrane helix</keyword>
<dbReference type="Pfam" id="PF01551">
    <property type="entry name" value="Peptidase_M23"/>
    <property type="match status" value="1"/>
</dbReference>
<evidence type="ECO:0000313" key="4">
    <source>
        <dbReference type="Proteomes" id="UP000652013"/>
    </source>
</evidence>
<evidence type="ECO:0000256" key="1">
    <source>
        <dbReference type="SAM" id="Phobius"/>
    </source>
</evidence>
<comment type="caution">
    <text evidence="3">The sequence shown here is derived from an EMBL/GenBank/DDBJ whole genome shotgun (WGS) entry which is preliminary data.</text>
</comment>
<reference evidence="3" key="1">
    <citation type="submission" date="2021-01" db="EMBL/GenBank/DDBJ databases">
        <title>Whole genome shotgun sequence of Spirilliplanes yamanashiensis NBRC 15828.</title>
        <authorList>
            <person name="Komaki H."/>
            <person name="Tamura T."/>
        </authorList>
    </citation>
    <scope>NUCLEOTIDE SEQUENCE</scope>
    <source>
        <strain evidence="3">NBRC 15828</strain>
    </source>
</reference>
<dbReference type="RefSeq" id="WP_203937549.1">
    <property type="nucleotide sequence ID" value="NZ_BAAAGJ010000019.1"/>
</dbReference>
<gene>
    <name evidence="3" type="ORF">Sya03_16020</name>
</gene>
<dbReference type="AlphaFoldDB" id="A0A8J4DIS0"/>
<dbReference type="SUPFAM" id="SSF51261">
    <property type="entry name" value="Duplicated hybrid motif"/>
    <property type="match status" value="1"/>
</dbReference>
<proteinExistence type="predicted"/>